<organism evidence="1 2">
    <name type="scientific">Syphacia muris</name>
    <dbReference type="NCBI Taxonomy" id="451379"/>
    <lineage>
        <taxon>Eukaryota</taxon>
        <taxon>Metazoa</taxon>
        <taxon>Ecdysozoa</taxon>
        <taxon>Nematoda</taxon>
        <taxon>Chromadorea</taxon>
        <taxon>Rhabditida</taxon>
        <taxon>Spirurina</taxon>
        <taxon>Oxyuridomorpha</taxon>
        <taxon>Oxyuroidea</taxon>
        <taxon>Oxyuridae</taxon>
        <taxon>Syphacia</taxon>
    </lineage>
</organism>
<accession>A0A0N5B103</accession>
<sequence length="85" mass="9401">MNAVSVVEYWHSQSSVIDYVTRKAMTQKSASVARISSTLQQLESIIADQRTGRTCLILDRSKAIINKKRLATPHLALASASALYH</sequence>
<dbReference type="Proteomes" id="UP000046393">
    <property type="component" value="Unplaced"/>
</dbReference>
<evidence type="ECO:0000313" key="1">
    <source>
        <dbReference type="Proteomes" id="UP000046393"/>
    </source>
</evidence>
<reference evidence="2" key="1">
    <citation type="submission" date="2017-02" db="UniProtKB">
        <authorList>
            <consortium name="WormBaseParasite"/>
        </authorList>
    </citation>
    <scope>IDENTIFICATION</scope>
</reference>
<name>A0A0N5B103_9BILA</name>
<proteinExistence type="predicted"/>
<protein>
    <submittedName>
        <fullName evidence="2">Transposase</fullName>
    </submittedName>
</protein>
<dbReference type="AlphaFoldDB" id="A0A0N5B103"/>
<dbReference type="WBParaSite" id="SMUV_0001095501-mRNA-1">
    <property type="protein sequence ID" value="SMUV_0001095501-mRNA-1"/>
    <property type="gene ID" value="SMUV_0001095501"/>
</dbReference>
<keyword evidence="1" id="KW-1185">Reference proteome</keyword>
<evidence type="ECO:0000313" key="2">
    <source>
        <dbReference type="WBParaSite" id="SMUV_0001095501-mRNA-1"/>
    </source>
</evidence>